<name>A0A3L8A558_9BACE</name>
<organism evidence="2 3">
    <name type="scientific">Bacteroides acidifaciens</name>
    <dbReference type="NCBI Taxonomy" id="85831"/>
    <lineage>
        <taxon>Bacteria</taxon>
        <taxon>Pseudomonadati</taxon>
        <taxon>Bacteroidota</taxon>
        <taxon>Bacteroidia</taxon>
        <taxon>Bacteroidales</taxon>
        <taxon>Bacteroidaceae</taxon>
        <taxon>Bacteroides</taxon>
    </lineage>
</organism>
<proteinExistence type="predicted"/>
<sequence length="78" mass="8676">MPQLPAFAKYSYIVSALFLLLVSIYSVSVPHIVGKVSLLLGKRFPINWEQIPIICGNTFPQYVGQPEPIGLFNQQSVV</sequence>
<dbReference type="Proteomes" id="UP000267159">
    <property type="component" value="Unassembled WGS sequence"/>
</dbReference>
<gene>
    <name evidence="2" type="ORF">D7Y07_19930</name>
</gene>
<evidence type="ECO:0000313" key="2">
    <source>
        <dbReference type="EMBL" id="RLT78307.1"/>
    </source>
</evidence>
<feature type="transmembrane region" description="Helical" evidence="1">
    <location>
        <begin position="12"/>
        <end position="33"/>
    </location>
</feature>
<accession>A0A3L8A558</accession>
<dbReference type="EMBL" id="RAZM01000127">
    <property type="protein sequence ID" value="RLT78307.1"/>
    <property type="molecule type" value="Genomic_DNA"/>
</dbReference>
<comment type="caution">
    <text evidence="2">The sequence shown here is derived from an EMBL/GenBank/DDBJ whole genome shotgun (WGS) entry which is preliminary data.</text>
</comment>
<protein>
    <submittedName>
        <fullName evidence="2">Uncharacterized protein</fullName>
    </submittedName>
</protein>
<keyword evidence="1" id="KW-1133">Transmembrane helix</keyword>
<reference evidence="2 3" key="1">
    <citation type="submission" date="2018-09" db="EMBL/GenBank/DDBJ databases">
        <title>Murine metabolic-syndrome-specific gut microbial biobank.</title>
        <authorList>
            <person name="Liu C."/>
        </authorList>
    </citation>
    <scope>NUCLEOTIDE SEQUENCE [LARGE SCALE GENOMIC DNA]</scope>
    <source>
        <strain evidence="2 3">0.1X-D8-26</strain>
    </source>
</reference>
<dbReference type="AlphaFoldDB" id="A0A3L8A558"/>
<keyword evidence="1" id="KW-0472">Membrane</keyword>
<evidence type="ECO:0000313" key="3">
    <source>
        <dbReference type="Proteomes" id="UP000267159"/>
    </source>
</evidence>
<keyword evidence="1" id="KW-0812">Transmembrane</keyword>
<evidence type="ECO:0000256" key="1">
    <source>
        <dbReference type="SAM" id="Phobius"/>
    </source>
</evidence>